<dbReference type="Proteomes" id="UP001220456">
    <property type="component" value="Unassembled WGS sequence"/>
</dbReference>
<evidence type="ECO:0000313" key="1">
    <source>
        <dbReference type="EMBL" id="MDF9276258.1"/>
    </source>
</evidence>
<proteinExistence type="predicted"/>
<comment type="caution">
    <text evidence="1">The sequence shown here is derived from an EMBL/GenBank/DDBJ whole genome shotgun (WGS) entry which is preliminary data.</text>
</comment>
<keyword evidence="2" id="KW-1185">Reference proteome</keyword>
<dbReference type="EMBL" id="JAROKN010000001">
    <property type="protein sequence ID" value="MDF9276258.1"/>
    <property type="molecule type" value="Genomic_DNA"/>
</dbReference>
<name>A0ABT6CQ29_9MICC</name>
<protein>
    <submittedName>
        <fullName evidence="1">Uncharacterized protein</fullName>
    </submittedName>
</protein>
<reference evidence="1 2" key="1">
    <citation type="journal article" date="2023" name="Int. J. Syst. Evol. Microbiol.">
        <title>Arthrobacter vasquezii sp. nov., isolated from a soil sample from Union Glacier, Antarctica.</title>
        <authorList>
            <person name="Valenzuela-Ibaceta F."/>
            <person name="Carrasco V."/>
            <person name="Lagos-Moraga S."/>
            <person name="Dietz-Vargas C."/>
            <person name="Navarro C.A."/>
            <person name="Perez-Donoso J.M."/>
        </authorList>
    </citation>
    <scope>NUCLEOTIDE SEQUENCE [LARGE SCALE GENOMIC DNA]</scope>
    <source>
        <strain evidence="1 2">EH-1B-1</strain>
    </source>
</reference>
<dbReference type="RefSeq" id="WP_277356962.1">
    <property type="nucleotide sequence ID" value="NZ_JAROKN010000001.1"/>
</dbReference>
<gene>
    <name evidence="1" type="ORF">P4U43_00450</name>
</gene>
<evidence type="ECO:0000313" key="2">
    <source>
        <dbReference type="Proteomes" id="UP001220456"/>
    </source>
</evidence>
<accession>A0ABT6CQ29</accession>
<organism evidence="1 2">
    <name type="scientific">Arthrobacter vasquezii</name>
    <dbReference type="NCBI Taxonomy" id="2977629"/>
    <lineage>
        <taxon>Bacteria</taxon>
        <taxon>Bacillati</taxon>
        <taxon>Actinomycetota</taxon>
        <taxon>Actinomycetes</taxon>
        <taxon>Micrococcales</taxon>
        <taxon>Micrococcaceae</taxon>
        <taxon>Arthrobacter</taxon>
    </lineage>
</organism>
<sequence length="95" mass="10580">MAHVDVVPERKLADALQNDAVRFVPVQDLVAGNPKLQFDHPIILAKALAYVRAAYAEHPDPDELMRVPFTLRELKETGEKSDGGCRGLSRLFARN</sequence>